<feature type="compositionally biased region" description="Basic and acidic residues" evidence="2">
    <location>
        <begin position="358"/>
        <end position="371"/>
    </location>
</feature>
<feature type="transmembrane region" description="Helical" evidence="3">
    <location>
        <begin position="228"/>
        <end position="252"/>
    </location>
</feature>
<dbReference type="GeneID" id="109464593"/>
<organism evidence="4 5">
    <name type="scientific">Branchiostoma belcheri</name>
    <name type="common">Amphioxus</name>
    <dbReference type="NCBI Taxonomy" id="7741"/>
    <lineage>
        <taxon>Eukaryota</taxon>
        <taxon>Metazoa</taxon>
        <taxon>Chordata</taxon>
        <taxon>Cephalochordata</taxon>
        <taxon>Leptocardii</taxon>
        <taxon>Amphioxiformes</taxon>
        <taxon>Branchiostomatidae</taxon>
        <taxon>Branchiostoma</taxon>
    </lineage>
</organism>
<keyword evidence="3" id="KW-0472">Membrane</keyword>
<evidence type="ECO:0000313" key="4">
    <source>
        <dbReference type="Proteomes" id="UP000515135"/>
    </source>
</evidence>
<dbReference type="Proteomes" id="UP000515135">
    <property type="component" value="Unplaced"/>
</dbReference>
<dbReference type="AlphaFoldDB" id="A0A6P4Y459"/>
<proteinExistence type="predicted"/>
<evidence type="ECO:0000256" key="3">
    <source>
        <dbReference type="SAM" id="Phobius"/>
    </source>
</evidence>
<keyword evidence="4" id="KW-1185">Reference proteome</keyword>
<sequence>MPPHVFHLDVHLNATLATINDEDGPFAMSDQMLKANKSMLDNIKNITSSGLQGEIPRDFKWLLGDFEIGILKSSIEIQAKVHKLLNLLSSVREAVDDNTRPLKEFLENINLSKYVESLTSDFEVLTVEDLTDGFTDEELLTELEPQISSKIHRKKVVREIKKCGAKKDELEEITKEIRETLVEISALSKKMAKYIPDIKEKIREAIQSTEDVKAKCEKDKNYHSWARFAFGGLCVVGAVATLGLGIGAVAAVDAAASAGGVVAGAAVAVGGVVAVGAAGAGTAAAGYKAYQSHKNKLELSDYMEQLEETLKAMDKAQSHVEKRETQWMNLAHDPAEQAETAQVKLEKKVFKKVPSSTKDNERVQEGLRGSEETLPTDQVKLGKRVISLPSSKTHKKAFQEALRGSEETLQRFDDGMTFLKESANAVLDVLHG</sequence>
<dbReference type="KEGG" id="bbel:109464593"/>
<feature type="region of interest" description="Disordered" evidence="2">
    <location>
        <begin position="355"/>
        <end position="376"/>
    </location>
</feature>
<evidence type="ECO:0000256" key="1">
    <source>
        <dbReference type="SAM" id="Coils"/>
    </source>
</evidence>
<dbReference type="Gene3D" id="1.10.150.50">
    <property type="entry name" value="Transcription Factor, Ets-1"/>
    <property type="match status" value="1"/>
</dbReference>
<keyword evidence="3" id="KW-0812">Transmembrane</keyword>
<dbReference type="OrthoDB" id="10055995at2759"/>
<keyword evidence="1" id="KW-0175">Coiled coil</keyword>
<accession>A0A6P4Y459</accession>
<dbReference type="InterPro" id="IPR013761">
    <property type="entry name" value="SAM/pointed_sf"/>
</dbReference>
<keyword evidence="3" id="KW-1133">Transmembrane helix</keyword>
<feature type="coiled-coil region" evidence="1">
    <location>
        <begin position="170"/>
        <end position="219"/>
    </location>
</feature>
<dbReference type="RefSeq" id="XP_019617159.1">
    <property type="nucleotide sequence ID" value="XM_019761600.1"/>
</dbReference>
<protein>
    <submittedName>
        <fullName evidence="5">Uncharacterized protein LOC109464593</fullName>
    </submittedName>
</protein>
<feature type="coiled-coil region" evidence="1">
    <location>
        <begin position="296"/>
        <end position="323"/>
    </location>
</feature>
<gene>
    <name evidence="5" type="primary">LOC109464593</name>
</gene>
<evidence type="ECO:0000256" key="2">
    <source>
        <dbReference type="SAM" id="MobiDB-lite"/>
    </source>
</evidence>
<feature type="transmembrane region" description="Helical" evidence="3">
    <location>
        <begin position="258"/>
        <end position="287"/>
    </location>
</feature>
<reference evidence="5" key="1">
    <citation type="submission" date="2025-08" db="UniProtKB">
        <authorList>
            <consortium name="RefSeq"/>
        </authorList>
    </citation>
    <scope>IDENTIFICATION</scope>
    <source>
        <tissue evidence="5">Gonad</tissue>
    </source>
</reference>
<evidence type="ECO:0000313" key="5">
    <source>
        <dbReference type="RefSeq" id="XP_019617159.1"/>
    </source>
</evidence>
<name>A0A6P4Y459_BRABE</name>